<dbReference type="Gene3D" id="1.10.10.10">
    <property type="entry name" value="Winged helix-like DNA-binding domain superfamily/Winged helix DNA-binding domain"/>
    <property type="match status" value="1"/>
</dbReference>
<dbReference type="EMBL" id="QFFZ01000039">
    <property type="protein sequence ID" value="TEB09730.1"/>
    <property type="molecule type" value="Genomic_DNA"/>
</dbReference>
<dbReference type="PANTHER" id="PTHR33164">
    <property type="entry name" value="TRANSCRIPTIONAL REGULATOR, MARR FAMILY"/>
    <property type="match status" value="1"/>
</dbReference>
<accession>A0A4Y7RLW0</accession>
<sequence length="150" mass="17330">MTDTDRQKYFFRFGEIIMEIARKLHVELDEQNVPGITGSQFFVLRQICSRGRLTVSEVAEKLGVSLSAITALVDRLVKSGLVVRSRDEKDRRLVWLEATDKGRETMKSCMVGRKKVAEKYFSQLPEEDIQKLIDIYEKILSMIKSEEKRG</sequence>
<dbReference type="InterPro" id="IPR039422">
    <property type="entry name" value="MarR/SlyA-like"/>
</dbReference>
<feature type="domain" description="HTH marR-type" evidence="1">
    <location>
        <begin position="10"/>
        <end position="141"/>
    </location>
</feature>
<gene>
    <name evidence="2" type="primary">yusO</name>
    <name evidence="2" type="ORF">Pmgp_02907</name>
</gene>
<dbReference type="InterPro" id="IPR000835">
    <property type="entry name" value="HTH_MarR-typ"/>
</dbReference>
<dbReference type="SMART" id="SM00347">
    <property type="entry name" value="HTH_MARR"/>
    <property type="match status" value="1"/>
</dbReference>
<dbReference type="OrthoDB" id="49580at2"/>
<protein>
    <submittedName>
        <fullName evidence="2">Putative HTH-type transcriptional regulator YusO</fullName>
    </submittedName>
</protein>
<name>A0A4Y7RLW0_9FIRM</name>
<keyword evidence="3" id="KW-1185">Reference proteome</keyword>
<dbReference type="PRINTS" id="PR00598">
    <property type="entry name" value="HTHMARR"/>
</dbReference>
<dbReference type="PANTHER" id="PTHR33164:SF99">
    <property type="entry name" value="MARR FAMILY REGULATORY PROTEIN"/>
    <property type="match status" value="1"/>
</dbReference>
<proteinExistence type="predicted"/>
<dbReference type="InterPro" id="IPR036388">
    <property type="entry name" value="WH-like_DNA-bd_sf"/>
</dbReference>
<dbReference type="PRINTS" id="PR00033">
    <property type="entry name" value="HTHASNC"/>
</dbReference>
<dbReference type="InterPro" id="IPR000485">
    <property type="entry name" value="AsnC-type_HTH_dom"/>
</dbReference>
<organism evidence="2 3">
    <name type="scientific">Pelotomaculum propionicicum</name>
    <dbReference type="NCBI Taxonomy" id="258475"/>
    <lineage>
        <taxon>Bacteria</taxon>
        <taxon>Bacillati</taxon>
        <taxon>Bacillota</taxon>
        <taxon>Clostridia</taxon>
        <taxon>Eubacteriales</taxon>
        <taxon>Desulfotomaculaceae</taxon>
        <taxon>Pelotomaculum</taxon>
    </lineage>
</organism>
<dbReference type="RefSeq" id="WP_134214691.1">
    <property type="nucleotide sequence ID" value="NZ_QFFZ01000039.1"/>
</dbReference>
<dbReference type="CDD" id="cd00090">
    <property type="entry name" value="HTH_ARSR"/>
    <property type="match status" value="1"/>
</dbReference>
<comment type="caution">
    <text evidence="2">The sequence shown here is derived from an EMBL/GenBank/DDBJ whole genome shotgun (WGS) entry which is preliminary data.</text>
</comment>
<evidence type="ECO:0000313" key="2">
    <source>
        <dbReference type="EMBL" id="TEB09730.1"/>
    </source>
</evidence>
<reference evidence="2 3" key="1">
    <citation type="journal article" date="2018" name="Environ. Microbiol.">
        <title>Novel energy conservation strategies and behaviour of Pelotomaculum schinkii driving syntrophic propionate catabolism.</title>
        <authorList>
            <person name="Hidalgo-Ahumada C.A.P."/>
            <person name="Nobu M.K."/>
            <person name="Narihiro T."/>
            <person name="Tamaki H."/>
            <person name="Liu W.T."/>
            <person name="Kamagata Y."/>
            <person name="Stams A.J.M."/>
            <person name="Imachi H."/>
            <person name="Sousa D.Z."/>
        </authorList>
    </citation>
    <scope>NUCLEOTIDE SEQUENCE [LARGE SCALE GENOMIC DNA]</scope>
    <source>
        <strain evidence="2 3">MGP</strain>
    </source>
</reference>
<dbReference type="GO" id="GO:0006950">
    <property type="term" value="P:response to stress"/>
    <property type="evidence" value="ECO:0007669"/>
    <property type="project" value="TreeGrafter"/>
</dbReference>
<dbReference type="InterPro" id="IPR011991">
    <property type="entry name" value="ArsR-like_HTH"/>
</dbReference>
<evidence type="ECO:0000313" key="3">
    <source>
        <dbReference type="Proteomes" id="UP000297597"/>
    </source>
</evidence>
<dbReference type="PROSITE" id="PS50995">
    <property type="entry name" value="HTH_MARR_2"/>
    <property type="match status" value="1"/>
</dbReference>
<dbReference type="Proteomes" id="UP000297597">
    <property type="component" value="Unassembled WGS sequence"/>
</dbReference>
<dbReference type="GO" id="GO:0003700">
    <property type="term" value="F:DNA-binding transcription factor activity"/>
    <property type="evidence" value="ECO:0007669"/>
    <property type="project" value="InterPro"/>
</dbReference>
<dbReference type="AlphaFoldDB" id="A0A4Y7RLW0"/>
<dbReference type="Pfam" id="PF01047">
    <property type="entry name" value="MarR"/>
    <property type="match status" value="1"/>
</dbReference>
<dbReference type="InterPro" id="IPR036390">
    <property type="entry name" value="WH_DNA-bd_sf"/>
</dbReference>
<dbReference type="GO" id="GO:0043565">
    <property type="term" value="F:sequence-specific DNA binding"/>
    <property type="evidence" value="ECO:0007669"/>
    <property type="project" value="InterPro"/>
</dbReference>
<dbReference type="SUPFAM" id="SSF46785">
    <property type="entry name" value="Winged helix' DNA-binding domain"/>
    <property type="match status" value="1"/>
</dbReference>
<evidence type="ECO:0000259" key="1">
    <source>
        <dbReference type="PROSITE" id="PS50995"/>
    </source>
</evidence>